<organism evidence="3 4">
    <name type="scientific">Phytoactinopolyspora mesophila</name>
    <dbReference type="NCBI Taxonomy" id="2650750"/>
    <lineage>
        <taxon>Bacteria</taxon>
        <taxon>Bacillati</taxon>
        <taxon>Actinomycetota</taxon>
        <taxon>Actinomycetes</taxon>
        <taxon>Jiangellales</taxon>
        <taxon>Jiangellaceae</taxon>
        <taxon>Phytoactinopolyspora</taxon>
    </lineage>
</organism>
<feature type="domain" description="VapC45 PIN like" evidence="2">
    <location>
        <begin position="42"/>
        <end position="96"/>
    </location>
</feature>
<dbReference type="EMBL" id="WLZY01000003">
    <property type="protein sequence ID" value="NDL57819.1"/>
    <property type="molecule type" value="Genomic_DNA"/>
</dbReference>
<keyword evidence="4" id="KW-1185">Reference proteome</keyword>
<accession>A0A7K3M3D6</accession>
<reference evidence="3 4" key="1">
    <citation type="submission" date="2019-11" db="EMBL/GenBank/DDBJ databases">
        <authorList>
            <person name="Li X.-J."/>
            <person name="Feng X.-M."/>
        </authorList>
    </citation>
    <scope>NUCLEOTIDE SEQUENCE [LARGE SCALE GENOMIC DNA]</scope>
    <source>
        <strain evidence="3 4">XMNu-373</strain>
    </source>
</reference>
<dbReference type="InterPro" id="IPR041375">
    <property type="entry name" value="VapC45_PIN-like"/>
</dbReference>
<evidence type="ECO:0000313" key="3">
    <source>
        <dbReference type="EMBL" id="NDL57819.1"/>
    </source>
</evidence>
<evidence type="ECO:0000259" key="2">
    <source>
        <dbReference type="Pfam" id="PF18478"/>
    </source>
</evidence>
<protein>
    <recommendedName>
        <fullName evidence="2">VapC45 PIN like domain-containing protein</fullName>
    </recommendedName>
</protein>
<feature type="compositionally biased region" description="Basic and acidic residues" evidence="1">
    <location>
        <begin position="26"/>
        <end position="42"/>
    </location>
</feature>
<evidence type="ECO:0000313" key="4">
    <source>
        <dbReference type="Proteomes" id="UP000460435"/>
    </source>
</evidence>
<dbReference type="RefSeq" id="WP_162450470.1">
    <property type="nucleotide sequence ID" value="NZ_WLZY01000003.1"/>
</dbReference>
<comment type="caution">
    <text evidence="3">The sequence shown here is derived from an EMBL/GenBank/DDBJ whole genome shotgun (WGS) entry which is preliminary data.</text>
</comment>
<proteinExistence type="predicted"/>
<feature type="region of interest" description="Disordered" evidence="1">
    <location>
        <begin position="26"/>
        <end position="53"/>
    </location>
</feature>
<name>A0A7K3M3D6_9ACTN</name>
<evidence type="ECO:0000256" key="1">
    <source>
        <dbReference type="SAM" id="MobiDB-lite"/>
    </source>
</evidence>
<gene>
    <name evidence="3" type="ORF">F7O44_12105</name>
</gene>
<dbReference type="AlphaFoldDB" id="A0A7K3M3D6"/>
<sequence>MQQARWYFDADTIGVGKALKDIRRDVTWPGDDGERKRARDRQTPCPVRQTDTPDERWIPTVTQWGLTIITRDKKIQARTAEITAVRDAGARMFAITSEGNLNRWELLEVVVSQWRSMENVVTTRTGPYIFALTRTGMREINI</sequence>
<dbReference type="Proteomes" id="UP000460435">
    <property type="component" value="Unassembled WGS sequence"/>
</dbReference>
<dbReference type="Pfam" id="PF18478">
    <property type="entry name" value="PIN_10"/>
    <property type="match status" value="1"/>
</dbReference>